<dbReference type="Proteomes" id="UP000242310">
    <property type="component" value="Unassembled WGS sequence"/>
</dbReference>
<evidence type="ECO:0000256" key="1">
    <source>
        <dbReference type="SAM" id="Phobius"/>
    </source>
</evidence>
<name>A0A2P8HWG7_9BACI</name>
<keyword evidence="1" id="KW-0472">Membrane</keyword>
<accession>A0A2P8HWG7</accession>
<organism evidence="2 3">
    <name type="scientific">Salsuginibacillus halophilus</name>
    <dbReference type="NCBI Taxonomy" id="517424"/>
    <lineage>
        <taxon>Bacteria</taxon>
        <taxon>Bacillati</taxon>
        <taxon>Bacillota</taxon>
        <taxon>Bacilli</taxon>
        <taxon>Bacillales</taxon>
        <taxon>Bacillaceae</taxon>
        <taxon>Salsuginibacillus</taxon>
    </lineage>
</organism>
<keyword evidence="3" id="KW-1185">Reference proteome</keyword>
<sequence>MQNNNINAKQRMKIWGSRLLIGYGGVLATLLLMFILTAMVSFTGEAAQTILDSDAPSGVADQFGEYAEMFWTWFLRLFPVPAGF</sequence>
<proteinExistence type="predicted"/>
<reference evidence="2 3" key="1">
    <citation type="submission" date="2018-03" db="EMBL/GenBank/DDBJ databases">
        <title>Genomic Encyclopedia of Type Strains, Phase III (KMG-III): the genomes of soil and plant-associated and newly described type strains.</title>
        <authorList>
            <person name="Whitman W."/>
        </authorList>
    </citation>
    <scope>NUCLEOTIDE SEQUENCE [LARGE SCALE GENOMIC DNA]</scope>
    <source>
        <strain evidence="2 3">CGMCC 1.07653</strain>
    </source>
</reference>
<keyword evidence="1" id="KW-1133">Transmembrane helix</keyword>
<protein>
    <submittedName>
        <fullName evidence="2">Uncharacterized protein</fullName>
    </submittedName>
</protein>
<dbReference type="RefSeq" id="WP_106587894.1">
    <property type="nucleotide sequence ID" value="NZ_PYAV01000003.1"/>
</dbReference>
<dbReference type="AlphaFoldDB" id="A0A2P8HWG7"/>
<comment type="caution">
    <text evidence="2">The sequence shown here is derived from an EMBL/GenBank/DDBJ whole genome shotgun (WGS) entry which is preliminary data.</text>
</comment>
<evidence type="ECO:0000313" key="3">
    <source>
        <dbReference type="Proteomes" id="UP000242310"/>
    </source>
</evidence>
<dbReference type="EMBL" id="PYAV01000003">
    <property type="protein sequence ID" value="PSL50573.1"/>
    <property type="molecule type" value="Genomic_DNA"/>
</dbReference>
<keyword evidence="1" id="KW-0812">Transmembrane</keyword>
<evidence type="ECO:0000313" key="2">
    <source>
        <dbReference type="EMBL" id="PSL50573.1"/>
    </source>
</evidence>
<gene>
    <name evidence="2" type="ORF">B0H94_103185</name>
</gene>
<feature type="transmembrane region" description="Helical" evidence="1">
    <location>
        <begin position="20"/>
        <end position="42"/>
    </location>
</feature>